<dbReference type="EMBL" id="CACSLK010003174">
    <property type="protein sequence ID" value="CAA0809127.1"/>
    <property type="molecule type" value="Genomic_DNA"/>
</dbReference>
<keyword evidence="2" id="KW-1185">Reference proteome</keyword>
<evidence type="ECO:0000313" key="2">
    <source>
        <dbReference type="Proteomes" id="UP001153555"/>
    </source>
</evidence>
<name>A0A9N7MM99_STRHE</name>
<dbReference type="OrthoDB" id="1631630at2759"/>
<sequence>MVAEDKQIHRMLEELFAEKGNEMCIKPGEFYLYDQEEISFFEIMEEGGASKTKALQSILRPTMRSSRHVRSRSRG</sequence>
<dbReference type="Proteomes" id="UP001153555">
    <property type="component" value="Unassembled WGS sequence"/>
</dbReference>
<organism evidence="1 2">
    <name type="scientific">Striga hermonthica</name>
    <name type="common">Purple witchweed</name>
    <name type="synonym">Buchnera hermonthica</name>
    <dbReference type="NCBI Taxonomy" id="68872"/>
    <lineage>
        <taxon>Eukaryota</taxon>
        <taxon>Viridiplantae</taxon>
        <taxon>Streptophyta</taxon>
        <taxon>Embryophyta</taxon>
        <taxon>Tracheophyta</taxon>
        <taxon>Spermatophyta</taxon>
        <taxon>Magnoliopsida</taxon>
        <taxon>eudicotyledons</taxon>
        <taxon>Gunneridae</taxon>
        <taxon>Pentapetalae</taxon>
        <taxon>asterids</taxon>
        <taxon>lamiids</taxon>
        <taxon>Lamiales</taxon>
        <taxon>Orobanchaceae</taxon>
        <taxon>Buchnereae</taxon>
        <taxon>Striga</taxon>
    </lineage>
</organism>
<protein>
    <submittedName>
        <fullName evidence="1">Probable ion channel POLLUX</fullName>
    </submittedName>
</protein>
<dbReference type="GO" id="GO:0006811">
    <property type="term" value="P:monoatomic ion transport"/>
    <property type="evidence" value="ECO:0007669"/>
    <property type="project" value="InterPro"/>
</dbReference>
<evidence type="ECO:0000313" key="1">
    <source>
        <dbReference type="EMBL" id="CAA0809127.1"/>
    </source>
</evidence>
<reference evidence="1" key="1">
    <citation type="submission" date="2019-12" db="EMBL/GenBank/DDBJ databases">
        <authorList>
            <person name="Scholes J."/>
        </authorList>
    </citation>
    <scope>NUCLEOTIDE SEQUENCE</scope>
</reference>
<dbReference type="AlphaFoldDB" id="A0A9N7MM99"/>
<comment type="caution">
    <text evidence="1">The sequence shown here is derived from an EMBL/GenBank/DDBJ whole genome shotgun (WGS) entry which is preliminary data.</text>
</comment>
<dbReference type="PANTHER" id="PTHR31563">
    <property type="entry name" value="ION CHANNEL POLLUX-RELATED"/>
    <property type="match status" value="1"/>
</dbReference>
<accession>A0A9N7MM99</accession>
<gene>
    <name evidence="1" type="ORF">SHERM_11329</name>
</gene>
<dbReference type="InterPro" id="IPR044849">
    <property type="entry name" value="CASTOR/POLLUX/SYM8-like"/>
</dbReference>
<proteinExistence type="predicted"/>
<dbReference type="PANTHER" id="PTHR31563:SF10">
    <property type="entry name" value="ION CHANNEL POLLUX-RELATED"/>
    <property type="match status" value="1"/>
</dbReference>